<dbReference type="InterPro" id="IPR009057">
    <property type="entry name" value="Homeodomain-like_sf"/>
</dbReference>
<dbReference type="PANTHER" id="PTHR43479:SF11">
    <property type="entry name" value="ACREF_ENVCD OPERON REPRESSOR-RELATED"/>
    <property type="match status" value="1"/>
</dbReference>
<accession>A0A538TXG4</accession>
<dbReference type="Proteomes" id="UP000319771">
    <property type="component" value="Unassembled WGS sequence"/>
</dbReference>
<evidence type="ECO:0000313" key="5">
    <source>
        <dbReference type="Proteomes" id="UP000319771"/>
    </source>
</evidence>
<dbReference type="InterPro" id="IPR001647">
    <property type="entry name" value="HTH_TetR"/>
</dbReference>
<dbReference type="Gene3D" id="1.10.357.10">
    <property type="entry name" value="Tetracycline Repressor, domain 2"/>
    <property type="match status" value="1"/>
</dbReference>
<name>A0A538TXG4_UNCEI</name>
<reference evidence="4 5" key="1">
    <citation type="journal article" date="2019" name="Nat. Microbiol.">
        <title>Mediterranean grassland soil C-N compound turnover is dependent on rainfall and depth, and is mediated by genomically divergent microorganisms.</title>
        <authorList>
            <person name="Diamond S."/>
            <person name="Andeer P.F."/>
            <person name="Li Z."/>
            <person name="Crits-Christoph A."/>
            <person name="Burstein D."/>
            <person name="Anantharaman K."/>
            <person name="Lane K.R."/>
            <person name="Thomas B.C."/>
            <person name="Pan C."/>
            <person name="Northen T.R."/>
            <person name="Banfield J.F."/>
        </authorList>
    </citation>
    <scope>NUCLEOTIDE SEQUENCE [LARGE SCALE GENOMIC DNA]</scope>
    <source>
        <strain evidence="4">WS_11</strain>
    </source>
</reference>
<proteinExistence type="predicted"/>
<dbReference type="PANTHER" id="PTHR43479">
    <property type="entry name" value="ACREF/ENVCD OPERON REPRESSOR-RELATED"/>
    <property type="match status" value="1"/>
</dbReference>
<evidence type="ECO:0000313" key="4">
    <source>
        <dbReference type="EMBL" id="TMQ68199.1"/>
    </source>
</evidence>
<dbReference type="AlphaFoldDB" id="A0A538TXG4"/>
<evidence type="ECO:0000256" key="2">
    <source>
        <dbReference type="PROSITE-ProRule" id="PRU00335"/>
    </source>
</evidence>
<dbReference type="PRINTS" id="PR00455">
    <property type="entry name" value="HTHTETR"/>
</dbReference>
<dbReference type="InterPro" id="IPR050624">
    <property type="entry name" value="HTH-type_Tx_Regulator"/>
</dbReference>
<evidence type="ECO:0000259" key="3">
    <source>
        <dbReference type="PROSITE" id="PS50977"/>
    </source>
</evidence>
<feature type="domain" description="HTH tetR-type" evidence="3">
    <location>
        <begin position="22"/>
        <end position="67"/>
    </location>
</feature>
<keyword evidence="1 2" id="KW-0238">DNA-binding</keyword>
<dbReference type="Pfam" id="PF00440">
    <property type="entry name" value="TetR_N"/>
    <property type="match status" value="1"/>
</dbReference>
<dbReference type="PROSITE" id="PS50977">
    <property type="entry name" value="HTH_TETR_2"/>
    <property type="match status" value="1"/>
</dbReference>
<feature type="DNA-binding region" description="H-T-H motif" evidence="2">
    <location>
        <begin position="45"/>
        <end position="64"/>
    </location>
</feature>
<gene>
    <name evidence="4" type="ORF">E6K81_16715</name>
</gene>
<dbReference type="GO" id="GO:0003677">
    <property type="term" value="F:DNA binding"/>
    <property type="evidence" value="ECO:0007669"/>
    <property type="project" value="UniProtKB-UniRule"/>
</dbReference>
<organism evidence="4 5">
    <name type="scientific">Eiseniibacteriota bacterium</name>
    <dbReference type="NCBI Taxonomy" id="2212470"/>
    <lineage>
        <taxon>Bacteria</taxon>
        <taxon>Candidatus Eiseniibacteriota</taxon>
    </lineage>
</organism>
<evidence type="ECO:0000256" key="1">
    <source>
        <dbReference type="ARBA" id="ARBA00023125"/>
    </source>
</evidence>
<dbReference type="SUPFAM" id="SSF46689">
    <property type="entry name" value="Homeodomain-like"/>
    <property type="match status" value="1"/>
</dbReference>
<comment type="caution">
    <text evidence="4">The sequence shown here is derived from an EMBL/GenBank/DDBJ whole genome shotgun (WGS) entry which is preliminary data.</text>
</comment>
<protein>
    <submittedName>
        <fullName evidence="4">Helix-turn-helix transcriptional regulator</fullName>
    </submittedName>
</protein>
<dbReference type="EMBL" id="VBPB01000394">
    <property type="protein sequence ID" value="TMQ68199.1"/>
    <property type="molecule type" value="Genomic_DNA"/>
</dbReference>
<feature type="non-terminal residue" evidence="4">
    <location>
        <position position="67"/>
    </location>
</feature>
<sequence length="67" mass="7861">MAVSAKLERPIQPANRFERRRRRNRQALIDAAIDLFQQHGIRGAKIEEICARADVAPRTFFNHFETR</sequence>